<accession>A0A3B0WIK2</accession>
<protein>
    <submittedName>
        <fullName evidence="2">Methyltransferase type 11</fullName>
    </submittedName>
</protein>
<dbReference type="GO" id="GO:0032259">
    <property type="term" value="P:methylation"/>
    <property type="evidence" value="ECO:0007669"/>
    <property type="project" value="UniProtKB-KW"/>
</dbReference>
<dbReference type="InterPro" id="IPR013216">
    <property type="entry name" value="Methyltransf_11"/>
</dbReference>
<dbReference type="GO" id="GO:0008757">
    <property type="term" value="F:S-adenosylmethionine-dependent methyltransferase activity"/>
    <property type="evidence" value="ECO:0007669"/>
    <property type="project" value="InterPro"/>
</dbReference>
<dbReference type="CDD" id="cd02440">
    <property type="entry name" value="AdoMet_MTases"/>
    <property type="match status" value="1"/>
</dbReference>
<dbReference type="SUPFAM" id="SSF53335">
    <property type="entry name" value="S-adenosyl-L-methionine-dependent methyltransferases"/>
    <property type="match status" value="1"/>
</dbReference>
<reference evidence="2" key="1">
    <citation type="submission" date="2018-06" db="EMBL/GenBank/DDBJ databases">
        <authorList>
            <person name="Zhirakovskaya E."/>
        </authorList>
    </citation>
    <scope>NUCLEOTIDE SEQUENCE</scope>
</reference>
<proteinExistence type="predicted"/>
<sequence length="240" mass="28067">MKTSRNITNIIRYVLDNMVPPILRDQKWFIWIPFKLLFKDKIHIFLNFKDNLSTLTDKEIKQIYETTKNVHISRLTDINLGCLKKIELEVSGTSVLDVGCGSGHLTNILEKTHKVTSLDFVKSLDYHPVNKSTIFVEADASTLPFEDNSFDTVICAHTLEHIKDIKKAIKELQRVCKKKLVIVVPKQRPYRYTFDLHIHFFPYEHTFMDLMSTFNKCTVSDFISTIQGDIYYHEEYEDKA</sequence>
<gene>
    <name evidence="2" type="ORF">MNBD_GAMMA03-6</name>
</gene>
<dbReference type="InterPro" id="IPR029063">
    <property type="entry name" value="SAM-dependent_MTases_sf"/>
</dbReference>
<feature type="domain" description="Methyltransferase type 11" evidence="1">
    <location>
        <begin position="96"/>
        <end position="179"/>
    </location>
</feature>
<keyword evidence="2" id="KW-0808">Transferase</keyword>
<organism evidence="2">
    <name type="scientific">hydrothermal vent metagenome</name>
    <dbReference type="NCBI Taxonomy" id="652676"/>
    <lineage>
        <taxon>unclassified sequences</taxon>
        <taxon>metagenomes</taxon>
        <taxon>ecological metagenomes</taxon>
    </lineage>
</organism>
<keyword evidence="2" id="KW-0489">Methyltransferase</keyword>
<dbReference type="Pfam" id="PF08241">
    <property type="entry name" value="Methyltransf_11"/>
    <property type="match status" value="1"/>
</dbReference>
<dbReference type="EMBL" id="UOFC01000269">
    <property type="protein sequence ID" value="VAW49249.1"/>
    <property type="molecule type" value="Genomic_DNA"/>
</dbReference>
<dbReference type="AlphaFoldDB" id="A0A3B0WIK2"/>
<name>A0A3B0WIK2_9ZZZZ</name>
<dbReference type="PANTHER" id="PTHR43591:SF24">
    <property type="entry name" value="2-METHOXY-6-POLYPRENYL-1,4-BENZOQUINOL METHYLASE, MITOCHONDRIAL"/>
    <property type="match status" value="1"/>
</dbReference>
<dbReference type="Gene3D" id="3.40.50.150">
    <property type="entry name" value="Vaccinia Virus protein VP39"/>
    <property type="match status" value="1"/>
</dbReference>
<evidence type="ECO:0000259" key="1">
    <source>
        <dbReference type="Pfam" id="PF08241"/>
    </source>
</evidence>
<dbReference type="PANTHER" id="PTHR43591">
    <property type="entry name" value="METHYLTRANSFERASE"/>
    <property type="match status" value="1"/>
</dbReference>
<evidence type="ECO:0000313" key="2">
    <source>
        <dbReference type="EMBL" id="VAW49249.1"/>
    </source>
</evidence>